<feature type="region of interest" description="Disordered" evidence="1">
    <location>
        <begin position="420"/>
        <end position="441"/>
    </location>
</feature>
<protein>
    <submittedName>
        <fullName evidence="2">Uncharacterized protein</fullName>
    </submittedName>
</protein>
<evidence type="ECO:0000313" key="2">
    <source>
        <dbReference type="EMBL" id="CAI2386846.1"/>
    </source>
</evidence>
<gene>
    <name evidence="2" type="ORF">ECRASSUSDP1_LOCUS28471</name>
</gene>
<comment type="caution">
    <text evidence="2">The sequence shown here is derived from an EMBL/GenBank/DDBJ whole genome shotgun (WGS) entry which is preliminary data.</text>
</comment>
<proteinExistence type="predicted"/>
<name>A0AAD1Y7I0_EUPCR</name>
<feature type="compositionally biased region" description="Polar residues" evidence="1">
    <location>
        <begin position="355"/>
        <end position="368"/>
    </location>
</feature>
<feature type="compositionally biased region" description="Basic and acidic residues" evidence="1">
    <location>
        <begin position="274"/>
        <end position="288"/>
    </location>
</feature>
<sequence>MSIYSGFGTSKQETFHNNLLSRPIVIFRMMEQMAARIEYDQTKYEGLWAHKKQNHSLEHRDKDTNHSDLYYNTGYTSGAQINSNAEYQWNEKFYKNFKMLRSMEKAKHLDPKFSTAVERLVRRLIKRSPGTSMSKKSKRTAHLMREDDEITETKVELENRLDNTLSQDKTEYIVHQVDHREEGDDRSTQMHLENDIDNHSKSQFLVDDSYNLKSNSHERPNRKRRRSSIQKSAQMNFQLIEKAKLLKPKVNKEERKEMISVLKNNSKALTQQEKSLEKRAQRGRKDALIKVSKPRGQLNNYKHNESEAMKINDSGTKEYTDGRYAKKPLKSIKSRGQERLRTKEKNNGSIHKKSYTSLHNSLSETTEGNKTEAAAGQYSITRSHKSNTNLVSGSRKRENEEYVNEVFPRIDFVRPKTSKIDGLEGHKQKDQAPNDAASKEDAIENNYNLFLKNKRTMNIKRNEDSKHEYGHNQFNKSCSSMAKYDQNNFPDNESVLAASTRLTNKDIKNFNSQNNAEQLEDNYANRGDRHRRIVSNKLNNDNHRHISRRMAPMNRLSTSLKSIKRKRRKRPPFNLNLSTTTSRKTRSKGHLSALSRKIRSLKKKRNAF</sequence>
<organism evidence="2 3">
    <name type="scientific">Euplotes crassus</name>
    <dbReference type="NCBI Taxonomy" id="5936"/>
    <lineage>
        <taxon>Eukaryota</taxon>
        <taxon>Sar</taxon>
        <taxon>Alveolata</taxon>
        <taxon>Ciliophora</taxon>
        <taxon>Intramacronucleata</taxon>
        <taxon>Spirotrichea</taxon>
        <taxon>Hypotrichia</taxon>
        <taxon>Euplotida</taxon>
        <taxon>Euplotidae</taxon>
        <taxon>Moneuplotes</taxon>
    </lineage>
</organism>
<keyword evidence="3" id="KW-1185">Reference proteome</keyword>
<dbReference type="Proteomes" id="UP001295684">
    <property type="component" value="Unassembled WGS sequence"/>
</dbReference>
<feature type="compositionally biased region" description="Basic residues" evidence="1">
    <location>
        <begin position="562"/>
        <end position="571"/>
    </location>
</feature>
<feature type="region of interest" description="Disordered" evidence="1">
    <location>
        <begin position="334"/>
        <end position="373"/>
    </location>
</feature>
<evidence type="ECO:0000313" key="3">
    <source>
        <dbReference type="Proteomes" id="UP001295684"/>
    </source>
</evidence>
<feature type="region of interest" description="Disordered" evidence="1">
    <location>
        <begin position="196"/>
        <end position="233"/>
    </location>
</feature>
<feature type="region of interest" description="Disordered" evidence="1">
    <location>
        <begin position="562"/>
        <end position="592"/>
    </location>
</feature>
<dbReference type="EMBL" id="CAMPGE010029382">
    <property type="protein sequence ID" value="CAI2386846.1"/>
    <property type="molecule type" value="Genomic_DNA"/>
</dbReference>
<evidence type="ECO:0000256" key="1">
    <source>
        <dbReference type="SAM" id="MobiDB-lite"/>
    </source>
</evidence>
<dbReference type="AlphaFoldDB" id="A0AAD1Y7I0"/>
<reference evidence="2" key="1">
    <citation type="submission" date="2023-07" db="EMBL/GenBank/DDBJ databases">
        <authorList>
            <consortium name="AG Swart"/>
            <person name="Singh M."/>
            <person name="Singh A."/>
            <person name="Seah K."/>
            <person name="Emmerich C."/>
        </authorList>
    </citation>
    <scope>NUCLEOTIDE SEQUENCE</scope>
    <source>
        <strain evidence="2">DP1</strain>
    </source>
</reference>
<accession>A0AAD1Y7I0</accession>
<feature type="compositionally biased region" description="Basic and acidic residues" evidence="1">
    <location>
        <begin position="335"/>
        <end position="346"/>
    </location>
</feature>
<feature type="region of interest" description="Disordered" evidence="1">
    <location>
        <begin position="269"/>
        <end position="288"/>
    </location>
</feature>